<dbReference type="CDD" id="cd18989">
    <property type="entry name" value="LGIC_ECD_cation"/>
    <property type="match status" value="1"/>
</dbReference>
<name>A0A2A2LQA1_9BILA</name>
<dbReference type="EMBL" id="LIAE01006519">
    <property type="protein sequence ID" value="PAV88404.1"/>
    <property type="molecule type" value="Genomic_DNA"/>
</dbReference>
<reference evidence="2 3" key="1">
    <citation type="journal article" date="2017" name="Curr. Biol.">
        <title>Genome architecture and evolution of a unichromosomal asexual nematode.</title>
        <authorList>
            <person name="Fradin H."/>
            <person name="Zegar C."/>
            <person name="Gutwein M."/>
            <person name="Lucas J."/>
            <person name="Kovtun M."/>
            <person name="Corcoran D."/>
            <person name="Baugh L.R."/>
            <person name="Kiontke K."/>
            <person name="Gunsalus K."/>
            <person name="Fitch D.H."/>
            <person name="Piano F."/>
        </authorList>
    </citation>
    <scope>NUCLEOTIDE SEQUENCE [LARGE SCALE GENOMIC DNA]</scope>
    <source>
        <strain evidence="2">PF1309</strain>
    </source>
</reference>
<dbReference type="GO" id="GO:0004888">
    <property type="term" value="F:transmembrane signaling receptor activity"/>
    <property type="evidence" value="ECO:0007669"/>
    <property type="project" value="InterPro"/>
</dbReference>
<dbReference type="GO" id="GO:0016020">
    <property type="term" value="C:membrane"/>
    <property type="evidence" value="ECO:0007669"/>
    <property type="project" value="InterPro"/>
</dbReference>
<sequence>MTDSYNRLVYDIFHDYRKEPPIEAQICELAPQLQLKVTLFYTKLVEVMEKDETIAMIVELKVDWIDSRINWNPKEYGGIEHVFRSHDEVWIPDLTIINANDVRDYREDYQKVVQIYSNGTVQYYMIMLASFVCNYDLRRLPFDKQICNISIVTYNTLIPIKLISSEKLVTLGLGPENALGNGEWRVVNLTKDDKLSNSYDRLLKFIFKDYDVSRAPIEAQRCHLSPLMNMTVMLSYIKVVEVIEKDETMTMITELKIQYTDSRINWNPEEFDGLDYVYVKESDIWIPGHIGNVSDVTVIDADDVKDYREDIQKLAQIFANGTVQFFMYMLTSTVCNYDVTDDLTRETTNALPTESVHICKVIQFGHASNGY</sequence>
<gene>
    <name evidence="2" type="ORF">WR25_05992</name>
</gene>
<keyword evidence="3" id="KW-1185">Reference proteome</keyword>
<evidence type="ECO:0000313" key="3">
    <source>
        <dbReference type="Proteomes" id="UP000218231"/>
    </source>
</evidence>
<dbReference type="Gene3D" id="2.70.170.10">
    <property type="entry name" value="Neurotransmitter-gated ion-channel ligand-binding domain"/>
    <property type="match status" value="2"/>
</dbReference>
<feature type="domain" description="Neurotransmitter-gated ion-channel ligand-binding" evidence="1">
    <location>
        <begin position="200"/>
        <end position="340"/>
    </location>
</feature>
<evidence type="ECO:0000259" key="1">
    <source>
        <dbReference type="Pfam" id="PF02931"/>
    </source>
</evidence>
<dbReference type="InterPro" id="IPR006202">
    <property type="entry name" value="Neur_chan_lig-bd"/>
</dbReference>
<accession>A0A2A2LQA1</accession>
<feature type="domain" description="Neurotransmitter-gated ion-channel ligand-binding" evidence="1">
    <location>
        <begin position="7"/>
        <end position="190"/>
    </location>
</feature>
<comment type="caution">
    <text evidence="2">The sequence shown here is derived from an EMBL/GenBank/DDBJ whole genome shotgun (WGS) entry which is preliminary data.</text>
</comment>
<dbReference type="InterPro" id="IPR006201">
    <property type="entry name" value="Neur_channel"/>
</dbReference>
<dbReference type="AlphaFoldDB" id="A0A2A2LQA1"/>
<dbReference type="PANTHER" id="PTHR18945">
    <property type="entry name" value="NEUROTRANSMITTER GATED ION CHANNEL"/>
    <property type="match status" value="1"/>
</dbReference>
<protein>
    <recommendedName>
        <fullName evidence="1">Neurotransmitter-gated ion-channel ligand-binding domain-containing protein</fullName>
    </recommendedName>
</protein>
<dbReference type="InterPro" id="IPR036734">
    <property type="entry name" value="Neur_chan_lig-bd_sf"/>
</dbReference>
<dbReference type="Pfam" id="PF02931">
    <property type="entry name" value="Neur_chan_LBD"/>
    <property type="match status" value="2"/>
</dbReference>
<dbReference type="SUPFAM" id="SSF63712">
    <property type="entry name" value="Nicotinic receptor ligand binding domain-like"/>
    <property type="match status" value="2"/>
</dbReference>
<dbReference type="OrthoDB" id="5872381at2759"/>
<dbReference type="Proteomes" id="UP000218231">
    <property type="component" value="Unassembled WGS sequence"/>
</dbReference>
<evidence type="ECO:0000313" key="2">
    <source>
        <dbReference type="EMBL" id="PAV88404.1"/>
    </source>
</evidence>
<organism evidence="2 3">
    <name type="scientific">Diploscapter pachys</name>
    <dbReference type="NCBI Taxonomy" id="2018661"/>
    <lineage>
        <taxon>Eukaryota</taxon>
        <taxon>Metazoa</taxon>
        <taxon>Ecdysozoa</taxon>
        <taxon>Nematoda</taxon>
        <taxon>Chromadorea</taxon>
        <taxon>Rhabditida</taxon>
        <taxon>Rhabditina</taxon>
        <taxon>Rhabditomorpha</taxon>
        <taxon>Rhabditoidea</taxon>
        <taxon>Rhabditidae</taxon>
        <taxon>Diploscapter</taxon>
    </lineage>
</organism>
<proteinExistence type="predicted"/>
<dbReference type="GO" id="GO:0005230">
    <property type="term" value="F:extracellular ligand-gated monoatomic ion channel activity"/>
    <property type="evidence" value="ECO:0007669"/>
    <property type="project" value="InterPro"/>
</dbReference>
<dbReference type="STRING" id="2018661.A0A2A2LQA1"/>